<name>A0A8D0AN69_SANLU</name>
<feature type="compositionally biased region" description="Polar residues" evidence="1">
    <location>
        <begin position="82"/>
        <end position="93"/>
    </location>
</feature>
<dbReference type="GeneTree" id="ENSGT00940000171367"/>
<feature type="compositionally biased region" description="Basic and acidic residues" evidence="1">
    <location>
        <begin position="1"/>
        <end position="11"/>
    </location>
</feature>
<dbReference type="AlphaFoldDB" id="A0A8D0AN69"/>
<feature type="compositionally biased region" description="Low complexity" evidence="1">
    <location>
        <begin position="132"/>
        <end position="144"/>
    </location>
</feature>
<dbReference type="Ensembl" id="ENSSLUT00000056679.1">
    <property type="protein sequence ID" value="ENSSLUP00000055069.1"/>
    <property type="gene ID" value="ENSSLUG00000023766.1"/>
</dbReference>
<keyword evidence="3" id="KW-1185">Reference proteome</keyword>
<proteinExistence type="predicted"/>
<evidence type="ECO:0008006" key="4">
    <source>
        <dbReference type="Google" id="ProtNLM"/>
    </source>
</evidence>
<feature type="compositionally biased region" description="Polar residues" evidence="1">
    <location>
        <begin position="165"/>
        <end position="180"/>
    </location>
</feature>
<evidence type="ECO:0000256" key="1">
    <source>
        <dbReference type="SAM" id="MobiDB-lite"/>
    </source>
</evidence>
<feature type="compositionally biased region" description="Acidic residues" evidence="1">
    <location>
        <begin position="12"/>
        <end position="25"/>
    </location>
</feature>
<protein>
    <recommendedName>
        <fullName evidence="4">Zinc finger CCHC domain-containing protein 7</fullName>
    </recommendedName>
</protein>
<organism evidence="2 3">
    <name type="scientific">Sander lucioperca</name>
    <name type="common">Pike-perch</name>
    <name type="synonym">Perca lucioperca</name>
    <dbReference type="NCBI Taxonomy" id="283035"/>
    <lineage>
        <taxon>Eukaryota</taxon>
        <taxon>Metazoa</taxon>
        <taxon>Chordata</taxon>
        <taxon>Craniata</taxon>
        <taxon>Vertebrata</taxon>
        <taxon>Euteleostomi</taxon>
        <taxon>Actinopterygii</taxon>
        <taxon>Neopterygii</taxon>
        <taxon>Teleostei</taxon>
        <taxon>Neoteleostei</taxon>
        <taxon>Acanthomorphata</taxon>
        <taxon>Eupercaria</taxon>
        <taxon>Perciformes</taxon>
        <taxon>Percoidei</taxon>
        <taxon>Percidae</taxon>
        <taxon>Luciopercinae</taxon>
        <taxon>Sander</taxon>
    </lineage>
</organism>
<reference evidence="2" key="1">
    <citation type="submission" date="2025-08" db="UniProtKB">
        <authorList>
            <consortium name="Ensembl"/>
        </authorList>
    </citation>
    <scope>IDENTIFICATION</scope>
</reference>
<feature type="region of interest" description="Disordered" evidence="1">
    <location>
        <begin position="1"/>
        <end position="180"/>
    </location>
</feature>
<feature type="compositionally biased region" description="Basic and acidic residues" evidence="1">
    <location>
        <begin position="104"/>
        <end position="121"/>
    </location>
</feature>
<accession>A0A8D0AN69</accession>
<reference evidence="2" key="2">
    <citation type="submission" date="2025-09" db="UniProtKB">
        <authorList>
            <consortium name="Ensembl"/>
        </authorList>
    </citation>
    <scope>IDENTIFICATION</scope>
</reference>
<evidence type="ECO:0000313" key="2">
    <source>
        <dbReference type="Ensembl" id="ENSSLUP00000055069.1"/>
    </source>
</evidence>
<evidence type="ECO:0000313" key="3">
    <source>
        <dbReference type="Proteomes" id="UP000694568"/>
    </source>
</evidence>
<sequence>MYCTYQDRKELEDDLYQEDEGDSEGSEANSELEFHLYSQLHYSSNAGVLEEQEDRGGEKAEGQNSQQLEVPEKTVDVDGEQEQTGQSRPSSPDLSELLQHLKNKKGEKSDKQKKGRSDPKGQRSSSSFFEEVIVIDSSPDVISISDDDTTDDDKGVCALKGRGLNQRQTSTPAQQVESKE</sequence>
<dbReference type="Proteomes" id="UP000694568">
    <property type="component" value="Unplaced"/>
</dbReference>